<evidence type="ECO:0000313" key="2">
    <source>
        <dbReference type="EMBL" id="OGY11431.1"/>
    </source>
</evidence>
<accession>A0A1G1V810</accession>
<dbReference type="InterPro" id="IPR036152">
    <property type="entry name" value="Asp/glu_Ase-like_sf"/>
</dbReference>
<dbReference type="SMART" id="SM00870">
    <property type="entry name" value="Asparaginase"/>
    <property type="match status" value="1"/>
</dbReference>
<dbReference type="PIRSF" id="PIRSF500176">
    <property type="entry name" value="L_ASNase"/>
    <property type="match status" value="1"/>
</dbReference>
<dbReference type="InterPro" id="IPR006034">
    <property type="entry name" value="Asparaginase/glutaminase-like"/>
</dbReference>
<dbReference type="Pfam" id="PF00710">
    <property type="entry name" value="Asparaginase"/>
    <property type="match status" value="1"/>
</dbReference>
<name>A0A1G1V810_9BACT</name>
<dbReference type="EMBL" id="MHCA01000037">
    <property type="protein sequence ID" value="OGY11431.1"/>
    <property type="molecule type" value="Genomic_DNA"/>
</dbReference>
<sequence>MLTKTSITKEPSHIAFFKLGGTWDMVKINGKLVGSGILDDETLYKLEKTIGFYKKGKQDFIKLELSLAKKIEEITEVNSSRVTDITDHLKWVPRIAKKVHGKFIPLFSGDSSHLRPSLIAPFVSYLLRFANNNPSIQITGAQGTDSADISILTLLDAFAFDTNLLPFLFTGSNRSHREWNSDAPKNFIDLTQVVGANLPSGAYWIFGSHIYRASDFVKIDPLESRRIENYTTFFSPRLTARYTKKVIEENHIFRATPGTSATKNHISQKINTIDLYKALTQINVVDLGDQKNTDKDVSEILEDKTKAVIVAAHSLGNVNNPVKHACVQTALKGKLVLVVSRSLIGEVNERYAASLLGVNEKELLGTGKIVLSGHKMNKNVAKAIIIRAVLEKLDQKQAQVLINTYCESRALIS</sequence>
<protein>
    <recommendedName>
        <fullName evidence="1">L-asparaginase N-terminal domain-containing protein</fullName>
    </recommendedName>
</protein>
<evidence type="ECO:0000313" key="3">
    <source>
        <dbReference type="Proteomes" id="UP000178272"/>
    </source>
</evidence>
<dbReference type="InterPro" id="IPR027474">
    <property type="entry name" value="L-asparaginase_N"/>
</dbReference>
<comment type="caution">
    <text evidence="2">The sequence shown here is derived from an EMBL/GenBank/DDBJ whole genome shotgun (WGS) entry which is preliminary data.</text>
</comment>
<dbReference type="InterPro" id="IPR027473">
    <property type="entry name" value="L-asparaginase_C"/>
</dbReference>
<feature type="domain" description="L-asparaginase N-terminal" evidence="1">
    <location>
        <begin position="83"/>
        <end position="221"/>
    </location>
</feature>
<reference evidence="2 3" key="1">
    <citation type="journal article" date="2016" name="Nat. Commun.">
        <title>Thousands of microbial genomes shed light on interconnected biogeochemical processes in an aquifer system.</title>
        <authorList>
            <person name="Anantharaman K."/>
            <person name="Brown C.T."/>
            <person name="Hug L.A."/>
            <person name="Sharon I."/>
            <person name="Castelle C.J."/>
            <person name="Probst A.J."/>
            <person name="Thomas B.C."/>
            <person name="Singh A."/>
            <person name="Wilkins M.J."/>
            <person name="Karaoz U."/>
            <person name="Brodie E.L."/>
            <person name="Williams K.H."/>
            <person name="Hubbard S.S."/>
            <person name="Banfield J.F."/>
        </authorList>
    </citation>
    <scope>NUCLEOTIDE SEQUENCE [LARGE SCALE GENOMIC DNA]</scope>
</reference>
<dbReference type="PIRSF" id="PIRSF001220">
    <property type="entry name" value="L-ASNase_gatD"/>
    <property type="match status" value="1"/>
</dbReference>
<proteinExistence type="predicted"/>
<gene>
    <name evidence="2" type="ORF">A3F61_03700</name>
</gene>
<dbReference type="InterPro" id="IPR037152">
    <property type="entry name" value="L-asparaginase_N_sf"/>
</dbReference>
<dbReference type="Gene3D" id="3.40.50.40">
    <property type="match status" value="1"/>
</dbReference>
<dbReference type="Gene3D" id="3.40.50.1170">
    <property type="entry name" value="L-asparaginase, N-terminal domain"/>
    <property type="match status" value="1"/>
</dbReference>
<dbReference type="AlphaFoldDB" id="A0A1G1V810"/>
<evidence type="ECO:0000259" key="1">
    <source>
        <dbReference type="Pfam" id="PF00710"/>
    </source>
</evidence>
<dbReference type="SUPFAM" id="SSF53774">
    <property type="entry name" value="Glutaminase/Asparaginase"/>
    <property type="match status" value="1"/>
</dbReference>
<organism evidence="2 3">
    <name type="scientific">Candidatus Blackburnbacteria bacterium RIFCSPHIGHO2_12_FULL_41_13b</name>
    <dbReference type="NCBI Taxonomy" id="1797517"/>
    <lineage>
        <taxon>Bacteria</taxon>
        <taxon>Candidatus Blackburniibacteriota</taxon>
    </lineage>
</organism>
<dbReference type="Proteomes" id="UP000178272">
    <property type="component" value="Unassembled WGS sequence"/>
</dbReference>